<evidence type="ECO:0000313" key="10">
    <source>
        <dbReference type="EMBL" id="CAH0725177.1"/>
    </source>
</evidence>
<dbReference type="GO" id="GO:0051301">
    <property type="term" value="P:cell division"/>
    <property type="evidence" value="ECO:0007669"/>
    <property type="project" value="UniProtKB-KW"/>
</dbReference>
<evidence type="ECO:0000259" key="9">
    <source>
        <dbReference type="SMART" id="SM00451"/>
    </source>
</evidence>
<feature type="domain" description="U1-type" evidence="9">
    <location>
        <begin position="43"/>
        <end position="77"/>
    </location>
</feature>
<feature type="non-terminal residue" evidence="10">
    <location>
        <position position="197"/>
    </location>
</feature>
<sequence>MSLRMQIEKKKAQDEMRRLMAERKNKSKKPIGIDNPLAKYNSSGQLTCILCSSIVRSENVWQVHINSKQHRQNVEQAKKLKELTNNFTNDKIKIKRSGIPLEGGPEQKKPKGILKNSNDKLSTQTPVTKNNAPIIFSHHDDKIVRKILIPTSQEGAIEEEKQVENQQQKSENNKQLNEQPIPEGFFDDPILDAKASH</sequence>
<proteinExistence type="predicted"/>
<name>A0A8J9V4P9_9NEOP</name>
<dbReference type="GO" id="GO:0044773">
    <property type="term" value="P:mitotic DNA damage checkpoint signaling"/>
    <property type="evidence" value="ECO:0007669"/>
    <property type="project" value="TreeGrafter"/>
</dbReference>
<dbReference type="PANTHER" id="PTHR13278">
    <property type="entry name" value="ZINC FINGER PROTEIN 830"/>
    <property type="match status" value="1"/>
</dbReference>
<keyword evidence="5 7" id="KW-0175">Coiled coil</keyword>
<dbReference type="GO" id="GO:0005681">
    <property type="term" value="C:spliceosomal complex"/>
    <property type="evidence" value="ECO:0007669"/>
    <property type="project" value="InterPro"/>
</dbReference>
<feature type="coiled-coil region" evidence="7">
    <location>
        <begin position="2"/>
        <end position="29"/>
    </location>
</feature>
<dbReference type="Gene3D" id="3.30.160.60">
    <property type="entry name" value="Classic Zinc Finger"/>
    <property type="match status" value="1"/>
</dbReference>
<organism evidence="10 11">
    <name type="scientific">Brenthis ino</name>
    <name type="common">lesser marbled fritillary</name>
    <dbReference type="NCBI Taxonomy" id="405034"/>
    <lineage>
        <taxon>Eukaryota</taxon>
        <taxon>Metazoa</taxon>
        <taxon>Ecdysozoa</taxon>
        <taxon>Arthropoda</taxon>
        <taxon>Hexapoda</taxon>
        <taxon>Insecta</taxon>
        <taxon>Pterygota</taxon>
        <taxon>Neoptera</taxon>
        <taxon>Endopterygota</taxon>
        <taxon>Lepidoptera</taxon>
        <taxon>Glossata</taxon>
        <taxon>Ditrysia</taxon>
        <taxon>Papilionoidea</taxon>
        <taxon>Nymphalidae</taxon>
        <taxon>Heliconiinae</taxon>
        <taxon>Argynnini</taxon>
        <taxon>Brenthis</taxon>
    </lineage>
</organism>
<dbReference type="GO" id="GO:0016607">
    <property type="term" value="C:nuclear speck"/>
    <property type="evidence" value="ECO:0007669"/>
    <property type="project" value="UniProtKB-SubCell"/>
</dbReference>
<evidence type="ECO:0000256" key="7">
    <source>
        <dbReference type="SAM" id="Coils"/>
    </source>
</evidence>
<dbReference type="EMBL" id="OV170225">
    <property type="protein sequence ID" value="CAH0725177.1"/>
    <property type="molecule type" value="Genomic_DNA"/>
</dbReference>
<keyword evidence="3" id="KW-0863">Zinc-finger</keyword>
<reference evidence="10" key="1">
    <citation type="submission" date="2021-12" db="EMBL/GenBank/DDBJ databases">
        <authorList>
            <person name="Martin H S."/>
        </authorList>
    </citation>
    <scope>NUCLEOTIDE SEQUENCE</scope>
</reference>
<keyword evidence="2" id="KW-0479">Metal-binding</keyword>
<evidence type="ECO:0000256" key="4">
    <source>
        <dbReference type="ARBA" id="ARBA00022833"/>
    </source>
</evidence>
<evidence type="ECO:0000256" key="1">
    <source>
        <dbReference type="ARBA" id="ARBA00004123"/>
    </source>
</evidence>
<dbReference type="GO" id="GO:0008270">
    <property type="term" value="F:zinc ion binding"/>
    <property type="evidence" value="ECO:0007669"/>
    <property type="project" value="UniProtKB-KW"/>
</dbReference>
<dbReference type="GO" id="GO:0003676">
    <property type="term" value="F:nucleic acid binding"/>
    <property type="evidence" value="ECO:0007669"/>
    <property type="project" value="InterPro"/>
</dbReference>
<dbReference type="SUPFAM" id="SSF57667">
    <property type="entry name" value="beta-beta-alpha zinc fingers"/>
    <property type="match status" value="1"/>
</dbReference>
<feature type="compositionally biased region" description="Polar residues" evidence="8">
    <location>
        <begin position="115"/>
        <end position="126"/>
    </location>
</feature>
<evidence type="ECO:0000256" key="6">
    <source>
        <dbReference type="ARBA" id="ARBA00023242"/>
    </source>
</evidence>
<evidence type="ECO:0000313" key="11">
    <source>
        <dbReference type="Proteomes" id="UP000838878"/>
    </source>
</evidence>
<evidence type="ECO:0000256" key="8">
    <source>
        <dbReference type="SAM" id="MobiDB-lite"/>
    </source>
</evidence>
<dbReference type="InterPro" id="IPR040050">
    <property type="entry name" value="ZNF830-like"/>
</dbReference>
<comment type="subcellular location">
    <subcellularLocation>
        <location evidence="1">Nucleus</location>
    </subcellularLocation>
</comment>
<evidence type="ECO:0000256" key="3">
    <source>
        <dbReference type="ARBA" id="ARBA00022771"/>
    </source>
</evidence>
<feature type="region of interest" description="Disordered" evidence="8">
    <location>
        <begin position="97"/>
        <end position="126"/>
    </location>
</feature>
<keyword evidence="6" id="KW-0539">Nucleus</keyword>
<dbReference type="PANTHER" id="PTHR13278:SF0">
    <property type="entry name" value="ZINC FINGER PROTEIN 830"/>
    <property type="match status" value="1"/>
</dbReference>
<feature type="region of interest" description="Disordered" evidence="8">
    <location>
        <begin position="155"/>
        <end position="197"/>
    </location>
</feature>
<gene>
    <name evidence="10" type="ORF">BINO364_LOCUS10789</name>
</gene>
<dbReference type="InterPro" id="IPR036236">
    <property type="entry name" value="Znf_C2H2_sf"/>
</dbReference>
<dbReference type="GO" id="GO:0033260">
    <property type="term" value="P:nuclear DNA replication"/>
    <property type="evidence" value="ECO:0007669"/>
    <property type="project" value="TreeGrafter"/>
</dbReference>
<dbReference type="GO" id="GO:0005694">
    <property type="term" value="C:chromosome"/>
    <property type="evidence" value="ECO:0007669"/>
    <property type="project" value="UniProtKB-SubCell"/>
</dbReference>
<dbReference type="SMART" id="SM00451">
    <property type="entry name" value="ZnF_U1"/>
    <property type="match status" value="1"/>
</dbReference>
<dbReference type="AlphaFoldDB" id="A0A8J9V4P9"/>
<feature type="compositionally biased region" description="Low complexity" evidence="8">
    <location>
        <begin position="164"/>
        <end position="179"/>
    </location>
</feature>
<dbReference type="Pfam" id="PF12171">
    <property type="entry name" value="zf-C2H2_jaz"/>
    <property type="match status" value="1"/>
</dbReference>
<evidence type="ECO:0000256" key="5">
    <source>
        <dbReference type="ARBA" id="ARBA00023054"/>
    </source>
</evidence>
<protein>
    <recommendedName>
        <fullName evidence="9">U1-type domain-containing protein</fullName>
    </recommendedName>
</protein>
<accession>A0A8J9V4P9</accession>
<dbReference type="OrthoDB" id="77607at2759"/>
<keyword evidence="4" id="KW-0862">Zinc</keyword>
<dbReference type="InterPro" id="IPR003604">
    <property type="entry name" value="Matrin/U1-like-C_Znf_C2H2"/>
</dbReference>
<keyword evidence="11" id="KW-1185">Reference proteome</keyword>
<dbReference type="InterPro" id="IPR022755">
    <property type="entry name" value="Znf_C2H2_jaz"/>
</dbReference>
<evidence type="ECO:0000256" key="2">
    <source>
        <dbReference type="ARBA" id="ARBA00022723"/>
    </source>
</evidence>
<dbReference type="GO" id="GO:0033314">
    <property type="term" value="P:mitotic DNA replication checkpoint signaling"/>
    <property type="evidence" value="ECO:0007669"/>
    <property type="project" value="TreeGrafter"/>
</dbReference>
<dbReference type="Proteomes" id="UP000838878">
    <property type="component" value="Chromosome 5"/>
</dbReference>